<feature type="non-terminal residue" evidence="2">
    <location>
        <position position="1"/>
    </location>
</feature>
<feature type="region of interest" description="Disordered" evidence="1">
    <location>
        <begin position="138"/>
        <end position="176"/>
    </location>
</feature>
<gene>
    <name evidence="2" type="ORF">SMTD_LOCUS4365</name>
</gene>
<dbReference type="AlphaFoldDB" id="A0A183NQH9"/>
<dbReference type="PANTHER" id="PTHR38681">
    <property type="entry name" value="RETROVIRUS-RELATED POL POLYPROTEIN FROM TRANSPOSON 412-LIKE PROTEIN-RELATED"/>
    <property type="match status" value="1"/>
</dbReference>
<organism evidence="2 3">
    <name type="scientific">Schistosoma mattheei</name>
    <dbReference type="NCBI Taxonomy" id="31246"/>
    <lineage>
        <taxon>Eukaryota</taxon>
        <taxon>Metazoa</taxon>
        <taxon>Spiralia</taxon>
        <taxon>Lophotrochozoa</taxon>
        <taxon>Platyhelminthes</taxon>
        <taxon>Trematoda</taxon>
        <taxon>Digenea</taxon>
        <taxon>Strigeidida</taxon>
        <taxon>Schistosomatoidea</taxon>
        <taxon>Schistosomatidae</taxon>
        <taxon>Schistosoma</taxon>
    </lineage>
</organism>
<dbReference type="EMBL" id="UZAL01011915">
    <property type="protein sequence ID" value="VDP05950.1"/>
    <property type="molecule type" value="Genomic_DNA"/>
</dbReference>
<feature type="compositionally biased region" description="Polar residues" evidence="1">
    <location>
        <begin position="165"/>
        <end position="176"/>
    </location>
</feature>
<dbReference type="Proteomes" id="UP000269396">
    <property type="component" value="Unassembled WGS sequence"/>
</dbReference>
<dbReference type="PANTHER" id="PTHR38681:SF1">
    <property type="entry name" value="RETROVIRUS-RELATED POL POLYPROTEIN FROM TRANSPOSON 412-LIKE PROTEIN"/>
    <property type="match status" value="1"/>
</dbReference>
<evidence type="ECO:0000313" key="2">
    <source>
        <dbReference type="EMBL" id="VDP05950.1"/>
    </source>
</evidence>
<dbReference type="STRING" id="31246.A0A183NQH9"/>
<feature type="compositionally biased region" description="Low complexity" evidence="1">
    <location>
        <begin position="145"/>
        <end position="157"/>
    </location>
</feature>
<name>A0A183NQH9_9TREM</name>
<protein>
    <submittedName>
        <fullName evidence="2">Uncharacterized protein</fullName>
    </submittedName>
</protein>
<reference evidence="2 3" key="1">
    <citation type="submission" date="2018-11" db="EMBL/GenBank/DDBJ databases">
        <authorList>
            <consortium name="Pathogen Informatics"/>
        </authorList>
    </citation>
    <scope>NUCLEOTIDE SEQUENCE [LARGE SCALE GENOMIC DNA]</scope>
    <source>
        <strain>Denwood</strain>
        <strain evidence="3">Zambia</strain>
    </source>
</reference>
<evidence type="ECO:0000313" key="3">
    <source>
        <dbReference type="Proteomes" id="UP000269396"/>
    </source>
</evidence>
<sequence>IRSEVTDDIGYTAAQLVCGTTLRLPGQFVDPPSSSMNMDLTSYMNRLTNTMRSVKPVSTRPQSTDDFVQPDLRYSTHVSVRRDSHRRPFESAYEGPFKVLQREPKYYIIDKNGTNDSISIDRLKAVYLEGNPIYVHSPSVQSNDTTPTLIIPHPTTSTHDDTSTASGNKPKTTRSG</sequence>
<keyword evidence="3" id="KW-1185">Reference proteome</keyword>
<evidence type="ECO:0000256" key="1">
    <source>
        <dbReference type="SAM" id="MobiDB-lite"/>
    </source>
</evidence>
<proteinExistence type="predicted"/>
<accession>A0A183NQH9</accession>